<dbReference type="PROSITE" id="PS50109">
    <property type="entry name" value="HIS_KIN"/>
    <property type="match status" value="1"/>
</dbReference>
<evidence type="ECO:0000256" key="11">
    <source>
        <dbReference type="ARBA" id="ARBA00022989"/>
    </source>
</evidence>
<dbReference type="InterPro" id="IPR003594">
    <property type="entry name" value="HATPase_dom"/>
</dbReference>
<dbReference type="SMART" id="SM00388">
    <property type="entry name" value="HisKA"/>
    <property type="match status" value="1"/>
</dbReference>
<feature type="transmembrane region" description="Helical" evidence="14">
    <location>
        <begin position="6"/>
        <end position="29"/>
    </location>
</feature>
<dbReference type="InterPro" id="IPR004358">
    <property type="entry name" value="Sig_transdc_His_kin-like_C"/>
</dbReference>
<evidence type="ECO:0000256" key="5">
    <source>
        <dbReference type="ARBA" id="ARBA00022553"/>
    </source>
</evidence>
<dbReference type="PANTHER" id="PTHR45528">
    <property type="entry name" value="SENSOR HISTIDINE KINASE CPXA"/>
    <property type="match status" value="1"/>
</dbReference>
<accession>A0ABV0C1T6</accession>
<keyword evidence="4" id="KW-1003">Cell membrane</keyword>
<evidence type="ECO:0000259" key="16">
    <source>
        <dbReference type="PROSITE" id="PS50885"/>
    </source>
</evidence>
<feature type="transmembrane region" description="Helical" evidence="14">
    <location>
        <begin position="154"/>
        <end position="178"/>
    </location>
</feature>
<dbReference type="RefSeq" id="WP_346583048.1">
    <property type="nucleotide sequence ID" value="NZ_JBDJNQ010000014.1"/>
</dbReference>
<feature type="domain" description="Histidine kinase" evidence="15">
    <location>
        <begin position="236"/>
        <end position="457"/>
    </location>
</feature>
<dbReference type="PROSITE" id="PS50885">
    <property type="entry name" value="HAMP"/>
    <property type="match status" value="1"/>
</dbReference>
<dbReference type="InterPro" id="IPR050398">
    <property type="entry name" value="HssS/ArlS-like"/>
</dbReference>
<dbReference type="Pfam" id="PF00672">
    <property type="entry name" value="HAMP"/>
    <property type="match status" value="1"/>
</dbReference>
<evidence type="ECO:0000256" key="1">
    <source>
        <dbReference type="ARBA" id="ARBA00000085"/>
    </source>
</evidence>
<evidence type="ECO:0000256" key="3">
    <source>
        <dbReference type="ARBA" id="ARBA00012438"/>
    </source>
</evidence>
<evidence type="ECO:0000256" key="2">
    <source>
        <dbReference type="ARBA" id="ARBA00004651"/>
    </source>
</evidence>
<evidence type="ECO:0000256" key="13">
    <source>
        <dbReference type="ARBA" id="ARBA00023136"/>
    </source>
</evidence>
<dbReference type="SUPFAM" id="SSF158472">
    <property type="entry name" value="HAMP domain-like"/>
    <property type="match status" value="1"/>
</dbReference>
<evidence type="ECO:0000256" key="8">
    <source>
        <dbReference type="ARBA" id="ARBA00022741"/>
    </source>
</evidence>
<evidence type="ECO:0000256" key="4">
    <source>
        <dbReference type="ARBA" id="ARBA00022475"/>
    </source>
</evidence>
<evidence type="ECO:0000256" key="9">
    <source>
        <dbReference type="ARBA" id="ARBA00022777"/>
    </source>
</evidence>
<dbReference type="InterPro" id="IPR036097">
    <property type="entry name" value="HisK_dim/P_sf"/>
</dbReference>
<evidence type="ECO:0000256" key="10">
    <source>
        <dbReference type="ARBA" id="ARBA00022840"/>
    </source>
</evidence>
<organism evidence="17 18">
    <name type="scientific">Sphingobacterium kitahiroshimense</name>
    <dbReference type="NCBI Taxonomy" id="470446"/>
    <lineage>
        <taxon>Bacteria</taxon>
        <taxon>Pseudomonadati</taxon>
        <taxon>Bacteroidota</taxon>
        <taxon>Sphingobacteriia</taxon>
        <taxon>Sphingobacteriales</taxon>
        <taxon>Sphingobacteriaceae</taxon>
        <taxon>Sphingobacterium</taxon>
    </lineage>
</organism>
<dbReference type="InterPro" id="IPR003661">
    <property type="entry name" value="HisK_dim/P_dom"/>
</dbReference>
<proteinExistence type="predicted"/>
<evidence type="ECO:0000256" key="14">
    <source>
        <dbReference type="SAM" id="Phobius"/>
    </source>
</evidence>
<keyword evidence="7 14" id="KW-0812">Transmembrane</keyword>
<comment type="subcellular location">
    <subcellularLocation>
        <location evidence="2">Cell membrane</location>
        <topology evidence="2">Multi-pass membrane protein</topology>
    </subcellularLocation>
</comment>
<evidence type="ECO:0000256" key="7">
    <source>
        <dbReference type="ARBA" id="ARBA00022692"/>
    </source>
</evidence>
<dbReference type="GO" id="GO:0016301">
    <property type="term" value="F:kinase activity"/>
    <property type="evidence" value="ECO:0007669"/>
    <property type="project" value="UniProtKB-KW"/>
</dbReference>
<gene>
    <name evidence="17" type="ORF">ABE541_23045</name>
</gene>
<feature type="domain" description="HAMP" evidence="16">
    <location>
        <begin position="175"/>
        <end position="228"/>
    </location>
</feature>
<dbReference type="Proteomes" id="UP001409291">
    <property type="component" value="Unassembled WGS sequence"/>
</dbReference>
<keyword evidence="9 17" id="KW-0418">Kinase</keyword>
<dbReference type="SUPFAM" id="SSF55874">
    <property type="entry name" value="ATPase domain of HSP90 chaperone/DNA topoisomerase II/histidine kinase"/>
    <property type="match status" value="1"/>
</dbReference>
<dbReference type="CDD" id="cd06225">
    <property type="entry name" value="HAMP"/>
    <property type="match status" value="1"/>
</dbReference>
<dbReference type="InterPro" id="IPR003660">
    <property type="entry name" value="HAMP_dom"/>
</dbReference>
<dbReference type="Pfam" id="PF00512">
    <property type="entry name" value="HisKA"/>
    <property type="match status" value="1"/>
</dbReference>
<dbReference type="CDD" id="cd00082">
    <property type="entry name" value="HisKA"/>
    <property type="match status" value="1"/>
</dbReference>
<dbReference type="PANTHER" id="PTHR45528:SF1">
    <property type="entry name" value="SENSOR HISTIDINE KINASE CPXA"/>
    <property type="match status" value="1"/>
</dbReference>
<dbReference type="SUPFAM" id="SSF47384">
    <property type="entry name" value="Homodimeric domain of signal transducing histidine kinase"/>
    <property type="match status" value="1"/>
</dbReference>
<evidence type="ECO:0000259" key="15">
    <source>
        <dbReference type="PROSITE" id="PS50109"/>
    </source>
</evidence>
<reference evidence="17 18" key="1">
    <citation type="submission" date="2024-04" db="EMBL/GenBank/DDBJ databases">
        <title>WGS of bacteria from Torrens River.</title>
        <authorList>
            <person name="Wyrsch E.R."/>
            <person name="Drigo B."/>
        </authorList>
    </citation>
    <scope>NUCLEOTIDE SEQUENCE [LARGE SCALE GENOMIC DNA]</scope>
    <source>
        <strain evidence="17 18">TWI391</strain>
    </source>
</reference>
<evidence type="ECO:0000313" key="18">
    <source>
        <dbReference type="Proteomes" id="UP001409291"/>
    </source>
</evidence>
<keyword evidence="5" id="KW-0597">Phosphoprotein</keyword>
<protein>
    <recommendedName>
        <fullName evidence="3">histidine kinase</fullName>
        <ecNumber evidence="3">2.7.13.3</ecNumber>
    </recommendedName>
</protein>
<keyword evidence="13 14" id="KW-0472">Membrane</keyword>
<evidence type="ECO:0000256" key="6">
    <source>
        <dbReference type="ARBA" id="ARBA00022679"/>
    </source>
</evidence>
<evidence type="ECO:0000256" key="12">
    <source>
        <dbReference type="ARBA" id="ARBA00023012"/>
    </source>
</evidence>
<keyword evidence="18" id="KW-1185">Reference proteome</keyword>
<dbReference type="EMBL" id="JBDJNQ010000014">
    <property type="protein sequence ID" value="MEN5380163.1"/>
    <property type="molecule type" value="Genomic_DNA"/>
</dbReference>
<dbReference type="Gene3D" id="3.30.565.10">
    <property type="entry name" value="Histidine kinase-like ATPase, C-terminal domain"/>
    <property type="match status" value="1"/>
</dbReference>
<dbReference type="PRINTS" id="PR00344">
    <property type="entry name" value="BCTRLSENSOR"/>
</dbReference>
<dbReference type="SMART" id="SM00387">
    <property type="entry name" value="HATPase_c"/>
    <property type="match status" value="1"/>
</dbReference>
<dbReference type="EC" id="2.7.13.3" evidence="3"/>
<name>A0ABV0C1T6_9SPHI</name>
<keyword evidence="6" id="KW-0808">Transferase</keyword>
<keyword evidence="10" id="KW-0067">ATP-binding</keyword>
<dbReference type="InterPro" id="IPR036890">
    <property type="entry name" value="HATPase_C_sf"/>
</dbReference>
<dbReference type="Gene3D" id="6.10.340.10">
    <property type="match status" value="1"/>
</dbReference>
<sequence length="457" mass="53075">MKIASRTSLVLTLFSAAILFLFAYSIYFFSEKNRAEEFIDRLRYKITWRAEFIFDAKVSETQLRQIHEQNKKKINEAQITVFDNQFKELFVDVGEQHYDRAILEKIRNKNFMTWNQGDELFMGMHYPFQGKQYYLIGHAYDQTGYAHMQRLKQLLISIYFVAIIFIFITSFFFAQYILKPIKHIINEIRDVSEHNLSKRVYYRKAKDELSELIDTFNGTFNRLEKSFNNQRHFVSIISHEFRTPLSAMIAELELAKELNTTLADYQHSIDTALLDAKEATILSSSLLDFARANYDSSQVSFSSLRLDEILVESKFMVQDKDKDYRVSISFNYDLLHNAEDQEEILVMGNAYLLKVAFANLIENACKYSSDKHCLVDIIYHEGIAIVQVCDKGRGISSEDLPHIFELFYQSASSPGQHGHGIGLSIVQRIIDMHKGQLQVQSELGQGSTFTVQFNRIS</sequence>
<dbReference type="InterPro" id="IPR005467">
    <property type="entry name" value="His_kinase_dom"/>
</dbReference>
<dbReference type="SMART" id="SM00304">
    <property type="entry name" value="HAMP"/>
    <property type="match status" value="1"/>
</dbReference>
<comment type="caution">
    <text evidence="17">The sequence shown here is derived from an EMBL/GenBank/DDBJ whole genome shotgun (WGS) entry which is preliminary data.</text>
</comment>
<keyword evidence="11 14" id="KW-1133">Transmembrane helix</keyword>
<keyword evidence="8" id="KW-0547">Nucleotide-binding</keyword>
<evidence type="ECO:0000313" key="17">
    <source>
        <dbReference type="EMBL" id="MEN5380163.1"/>
    </source>
</evidence>
<comment type="catalytic activity">
    <reaction evidence="1">
        <text>ATP + protein L-histidine = ADP + protein N-phospho-L-histidine.</text>
        <dbReference type="EC" id="2.7.13.3"/>
    </reaction>
</comment>
<dbReference type="Gene3D" id="1.10.287.130">
    <property type="match status" value="1"/>
</dbReference>
<keyword evidence="12" id="KW-0902">Two-component regulatory system</keyword>
<dbReference type="Pfam" id="PF02518">
    <property type="entry name" value="HATPase_c"/>
    <property type="match status" value="1"/>
</dbReference>